<proteinExistence type="predicted"/>
<dbReference type="EMBL" id="BTSY01000005">
    <property type="protein sequence ID" value="GMT30350.1"/>
    <property type="molecule type" value="Genomic_DNA"/>
</dbReference>
<name>A0AAV5WFA6_9BILA</name>
<evidence type="ECO:0000313" key="3">
    <source>
        <dbReference type="Proteomes" id="UP001432322"/>
    </source>
</evidence>
<sequence length="84" mass="9228">AHGQSLSFHELFCSFPPSGFIRFGVASSDECSSSVVSSLLWLVYIAGTIVLITKCKHSAIRSNNVRPFLLEEKPPKVRTIYGKA</sequence>
<feature type="transmembrane region" description="Helical" evidence="1">
    <location>
        <begin position="35"/>
        <end position="53"/>
    </location>
</feature>
<dbReference type="Proteomes" id="UP001432322">
    <property type="component" value="Unassembled WGS sequence"/>
</dbReference>
<keyword evidence="1" id="KW-1133">Transmembrane helix</keyword>
<keyword evidence="3" id="KW-1185">Reference proteome</keyword>
<protein>
    <submittedName>
        <fullName evidence="2">Uncharacterized protein</fullName>
    </submittedName>
</protein>
<dbReference type="AlphaFoldDB" id="A0AAV5WFA6"/>
<evidence type="ECO:0000256" key="1">
    <source>
        <dbReference type="SAM" id="Phobius"/>
    </source>
</evidence>
<keyword evidence="1" id="KW-0472">Membrane</keyword>
<comment type="caution">
    <text evidence="2">The sequence shown here is derived from an EMBL/GenBank/DDBJ whole genome shotgun (WGS) entry which is preliminary data.</text>
</comment>
<accession>A0AAV5WFA6</accession>
<feature type="non-terminal residue" evidence="2">
    <location>
        <position position="84"/>
    </location>
</feature>
<organism evidence="2 3">
    <name type="scientific">Pristionchus fissidentatus</name>
    <dbReference type="NCBI Taxonomy" id="1538716"/>
    <lineage>
        <taxon>Eukaryota</taxon>
        <taxon>Metazoa</taxon>
        <taxon>Ecdysozoa</taxon>
        <taxon>Nematoda</taxon>
        <taxon>Chromadorea</taxon>
        <taxon>Rhabditida</taxon>
        <taxon>Rhabditina</taxon>
        <taxon>Diplogasteromorpha</taxon>
        <taxon>Diplogasteroidea</taxon>
        <taxon>Neodiplogasteridae</taxon>
        <taxon>Pristionchus</taxon>
    </lineage>
</organism>
<gene>
    <name evidence="2" type="ORF">PFISCL1PPCAC_21647</name>
</gene>
<reference evidence="2" key="1">
    <citation type="submission" date="2023-10" db="EMBL/GenBank/DDBJ databases">
        <title>Genome assembly of Pristionchus species.</title>
        <authorList>
            <person name="Yoshida K."/>
            <person name="Sommer R.J."/>
        </authorList>
    </citation>
    <scope>NUCLEOTIDE SEQUENCE</scope>
    <source>
        <strain evidence="2">RS5133</strain>
    </source>
</reference>
<keyword evidence="1" id="KW-0812">Transmembrane</keyword>
<evidence type="ECO:0000313" key="2">
    <source>
        <dbReference type="EMBL" id="GMT30350.1"/>
    </source>
</evidence>
<feature type="non-terminal residue" evidence="2">
    <location>
        <position position="1"/>
    </location>
</feature>